<name>A0A5B8Z3Y1_CYTDA</name>
<organism evidence="1 2">
    <name type="scientific">Cytobacillus dafuensis</name>
    <name type="common">Bacillus dafuensis</name>
    <dbReference type="NCBI Taxonomy" id="1742359"/>
    <lineage>
        <taxon>Bacteria</taxon>
        <taxon>Bacillati</taxon>
        <taxon>Bacillota</taxon>
        <taxon>Bacilli</taxon>
        <taxon>Bacillales</taxon>
        <taxon>Bacillaceae</taxon>
        <taxon>Cytobacillus</taxon>
    </lineage>
</organism>
<proteinExistence type="predicted"/>
<dbReference type="Proteomes" id="UP000321555">
    <property type="component" value="Chromosome"/>
</dbReference>
<dbReference type="AlphaFoldDB" id="A0A5B8Z3Y1"/>
<dbReference type="EMBL" id="CP042593">
    <property type="protein sequence ID" value="QED46319.1"/>
    <property type="molecule type" value="Genomic_DNA"/>
</dbReference>
<accession>A0A5B8Z3Y1</accession>
<reference evidence="2" key="1">
    <citation type="submission" date="2019-08" db="EMBL/GenBank/DDBJ databases">
        <authorList>
            <person name="Zheng X."/>
        </authorList>
    </citation>
    <scope>NUCLEOTIDE SEQUENCE [LARGE SCALE GENOMIC DNA]</scope>
    <source>
        <strain evidence="2">FJAT-25496</strain>
    </source>
</reference>
<gene>
    <name evidence="1" type="ORF">FSZ17_02915</name>
</gene>
<evidence type="ECO:0000313" key="2">
    <source>
        <dbReference type="Proteomes" id="UP000321555"/>
    </source>
</evidence>
<keyword evidence="2" id="KW-1185">Reference proteome</keyword>
<dbReference type="RefSeq" id="WP_057775680.1">
    <property type="nucleotide sequence ID" value="NZ_CP042593.1"/>
</dbReference>
<dbReference type="KEGG" id="bda:FSZ17_02915"/>
<sequence length="151" mass="16581">MGIFPFKNDKAKNPFHNDIQSCCKCGDCCLIHQQFTLKHKFNFPQETTVTVYEANGYEPACTPGASNGEAAVQQTGFVLPFGTILAINNGVNAFDVQVIGENFEDAIIHTIHPGTQVGITGVFQRVNAIYPTDPVRAAFQFDLFLFPLIPV</sequence>
<protein>
    <submittedName>
        <fullName evidence="1">Uncharacterized protein</fullName>
    </submittedName>
</protein>
<evidence type="ECO:0000313" key="1">
    <source>
        <dbReference type="EMBL" id="QED46319.1"/>
    </source>
</evidence>